<keyword evidence="10" id="KW-1185">Reference proteome</keyword>
<keyword evidence="3 6" id="KW-0227">DNA damage</keyword>
<dbReference type="OrthoDB" id="437078at2759"/>
<name>A0A9N9F1G6_9GLOM</name>
<feature type="region of interest" description="Disordered" evidence="7">
    <location>
        <begin position="1"/>
        <end position="46"/>
    </location>
</feature>
<dbReference type="Pfam" id="PF07962">
    <property type="entry name" value="Swi3"/>
    <property type="match status" value="1"/>
</dbReference>
<evidence type="ECO:0000256" key="2">
    <source>
        <dbReference type="ARBA" id="ARBA00006075"/>
    </source>
</evidence>
<gene>
    <name evidence="9" type="ORF">AMORRO_LOCUS3385</name>
</gene>
<dbReference type="GO" id="GO:0000076">
    <property type="term" value="P:DNA replication checkpoint signaling"/>
    <property type="evidence" value="ECO:0007669"/>
    <property type="project" value="UniProtKB-UniRule"/>
</dbReference>
<dbReference type="GO" id="GO:0003677">
    <property type="term" value="F:DNA binding"/>
    <property type="evidence" value="ECO:0007669"/>
    <property type="project" value="TreeGrafter"/>
</dbReference>
<dbReference type="Proteomes" id="UP000789342">
    <property type="component" value="Unassembled WGS sequence"/>
</dbReference>
<evidence type="ECO:0000313" key="9">
    <source>
        <dbReference type="EMBL" id="CAG8503853.1"/>
    </source>
</evidence>
<evidence type="ECO:0000256" key="5">
    <source>
        <dbReference type="ARBA" id="ARBA00023306"/>
    </source>
</evidence>
<dbReference type="GO" id="GO:0006974">
    <property type="term" value="P:DNA damage response"/>
    <property type="evidence" value="ECO:0007669"/>
    <property type="project" value="UniProtKB-KW"/>
</dbReference>
<reference evidence="9" key="1">
    <citation type="submission" date="2021-06" db="EMBL/GenBank/DDBJ databases">
        <authorList>
            <person name="Kallberg Y."/>
            <person name="Tangrot J."/>
            <person name="Rosling A."/>
        </authorList>
    </citation>
    <scope>NUCLEOTIDE SEQUENCE</scope>
    <source>
        <strain evidence="9">CL551</strain>
    </source>
</reference>
<evidence type="ECO:0000256" key="3">
    <source>
        <dbReference type="ARBA" id="ARBA00022763"/>
    </source>
</evidence>
<comment type="subcellular location">
    <subcellularLocation>
        <location evidence="1 6">Nucleus</location>
    </subcellularLocation>
</comment>
<evidence type="ECO:0000313" key="10">
    <source>
        <dbReference type="Proteomes" id="UP000789342"/>
    </source>
</evidence>
<dbReference type="PANTHER" id="PTHR13220:SF11">
    <property type="entry name" value="TIMELESS-INTERACTING PROTEIN"/>
    <property type="match status" value="1"/>
</dbReference>
<evidence type="ECO:0000256" key="4">
    <source>
        <dbReference type="ARBA" id="ARBA00023242"/>
    </source>
</evidence>
<organism evidence="9 10">
    <name type="scientific">Acaulospora morrowiae</name>
    <dbReference type="NCBI Taxonomy" id="94023"/>
    <lineage>
        <taxon>Eukaryota</taxon>
        <taxon>Fungi</taxon>
        <taxon>Fungi incertae sedis</taxon>
        <taxon>Mucoromycota</taxon>
        <taxon>Glomeromycotina</taxon>
        <taxon>Glomeromycetes</taxon>
        <taxon>Diversisporales</taxon>
        <taxon>Acaulosporaceae</taxon>
        <taxon>Acaulospora</taxon>
    </lineage>
</organism>
<feature type="domain" description="Chromosome segregation in meiosis protein 3" evidence="8">
    <location>
        <begin position="42"/>
        <end position="131"/>
    </location>
</feature>
<evidence type="ECO:0000256" key="6">
    <source>
        <dbReference type="RuleBase" id="RU366049"/>
    </source>
</evidence>
<dbReference type="GO" id="GO:0043111">
    <property type="term" value="P:replication fork arrest"/>
    <property type="evidence" value="ECO:0007669"/>
    <property type="project" value="TreeGrafter"/>
</dbReference>
<dbReference type="InterPro" id="IPR040038">
    <property type="entry name" value="TIPIN/Csm3/Swi3"/>
</dbReference>
<dbReference type="AlphaFoldDB" id="A0A9N9F1G6"/>
<comment type="caution">
    <text evidence="9">The sequence shown here is derived from an EMBL/GenBank/DDBJ whole genome shotgun (WGS) entry which is preliminary data.</text>
</comment>
<keyword evidence="4 6" id="KW-0539">Nucleus</keyword>
<keyword evidence="5 6" id="KW-0131">Cell cycle</keyword>
<dbReference type="GO" id="GO:0031297">
    <property type="term" value="P:replication fork processing"/>
    <property type="evidence" value="ECO:0007669"/>
    <property type="project" value="UniProtKB-UniRule"/>
</dbReference>
<sequence>MDSKYGNTLDYNTESENRSAGFGGPNKNNKEKMPIRRKKGPKLDGTTLMSEKGFRKVLCEAQKLKFATPNKDQKDQDKVTEENLNTLIKFYQAWAHDLCPKMKFHDFIQKVEVLCTERRILAHINDLKDEFKKEISSKENNM</sequence>
<accession>A0A9N9F1G6</accession>
<evidence type="ECO:0000259" key="8">
    <source>
        <dbReference type="Pfam" id="PF07962"/>
    </source>
</evidence>
<feature type="compositionally biased region" description="Polar residues" evidence="7">
    <location>
        <begin position="1"/>
        <end position="14"/>
    </location>
</feature>
<dbReference type="EMBL" id="CAJVPV010001653">
    <property type="protein sequence ID" value="CAG8503853.1"/>
    <property type="molecule type" value="Genomic_DNA"/>
</dbReference>
<proteinExistence type="inferred from homology"/>
<comment type="similarity">
    <text evidence="2 6">Belongs to the CSM3 family.</text>
</comment>
<evidence type="ECO:0000256" key="7">
    <source>
        <dbReference type="SAM" id="MobiDB-lite"/>
    </source>
</evidence>
<dbReference type="GO" id="GO:0031298">
    <property type="term" value="C:replication fork protection complex"/>
    <property type="evidence" value="ECO:0007669"/>
    <property type="project" value="TreeGrafter"/>
</dbReference>
<dbReference type="PANTHER" id="PTHR13220">
    <property type="entry name" value="TIMELESS INTERACTING-RELATED"/>
    <property type="match status" value="1"/>
</dbReference>
<protein>
    <recommendedName>
        <fullName evidence="6">Chromosome segregation in meiosis protein</fullName>
    </recommendedName>
</protein>
<comment type="function">
    <text evidence="6">Plays an important role in the control of DNA replication and the maintenance of replication fork stability.</text>
</comment>
<dbReference type="InterPro" id="IPR012923">
    <property type="entry name" value="Csm3"/>
</dbReference>
<evidence type="ECO:0000256" key="1">
    <source>
        <dbReference type="ARBA" id="ARBA00004123"/>
    </source>
</evidence>